<dbReference type="GO" id="GO:0015250">
    <property type="term" value="F:water channel activity"/>
    <property type="evidence" value="ECO:0007669"/>
    <property type="project" value="TreeGrafter"/>
</dbReference>
<dbReference type="InterPro" id="IPR000425">
    <property type="entry name" value="MIP"/>
</dbReference>
<feature type="compositionally biased region" description="Acidic residues" evidence="6">
    <location>
        <begin position="697"/>
        <end position="734"/>
    </location>
</feature>
<feature type="transmembrane region" description="Helical" evidence="7">
    <location>
        <begin position="157"/>
        <end position="182"/>
    </location>
</feature>
<keyword evidence="3 7" id="KW-0812">Transmembrane</keyword>
<dbReference type="SUPFAM" id="SSF81338">
    <property type="entry name" value="Aquaporin-like"/>
    <property type="match status" value="1"/>
</dbReference>
<feature type="transmembrane region" description="Helical" evidence="7">
    <location>
        <begin position="282"/>
        <end position="303"/>
    </location>
</feature>
<organism evidence="8 9">
    <name type="scientific">Planoprotostelium fungivorum</name>
    <dbReference type="NCBI Taxonomy" id="1890364"/>
    <lineage>
        <taxon>Eukaryota</taxon>
        <taxon>Amoebozoa</taxon>
        <taxon>Evosea</taxon>
        <taxon>Variosea</taxon>
        <taxon>Cavosteliida</taxon>
        <taxon>Cavosteliaceae</taxon>
        <taxon>Planoprotostelium</taxon>
    </lineage>
</organism>
<feature type="transmembrane region" description="Helical" evidence="7">
    <location>
        <begin position="86"/>
        <end position="109"/>
    </location>
</feature>
<dbReference type="EMBL" id="MDYQ01000076">
    <property type="protein sequence ID" value="PRP83766.1"/>
    <property type="molecule type" value="Genomic_DNA"/>
</dbReference>
<evidence type="ECO:0000256" key="6">
    <source>
        <dbReference type="SAM" id="MobiDB-lite"/>
    </source>
</evidence>
<dbReference type="PRINTS" id="PR00783">
    <property type="entry name" value="MINTRINSICP"/>
</dbReference>
<sequence>MQSPFCNHAQYLDAIHYYRRHRIEEQLLRRIYKGHTLTPDHHETTKPTSQPQMSKEEIPLLEKNDVEREEEFGWIYSRTELTDARLWRATLAELMGTFLLVVVSIISNLLHHDDIMTRAAMMGLINICVVFTFEEISGAQLSPPVSWGTFLAGKQSLLRAVVFTLTQMLAAVLAVPAVMALVTPDLRHDDEYKLGATMLQGISPARGLLVESAITFFFIFVDFSLTLNPVQPIIVTKLAAPFVISSVMSINTFYALNLTGACSNPARSFGSAVWSGYWKDHWVYWLAGFMGSSVATLLFRVFVHGNDNKTRLVYNDWDSCLELALNYPDEPVYIFPERTITRATMALNQYDFKLLSYEPHHVLSLWREIRHLGPEQLKTVPVAVEPPLTDVMFQPTWANTPQHFRQGNNYWWSPPFGPRSYLVVPRDFQELPFSKNFYITITDDGTQRMKITSHKAGEASWYKSYKKTEQPTEDVGPIVEQLLAPSTDSPNTVPDGASNFEWPQNTMRDQPLATPDYETCLSSLSQRGYGLKILTGDQYITCRLISHPLERMKSLYRVTVHDPPLTLSHQVWVQEGERHRQLASADLHGSIDYVHHPSVEHNVWFTVIDGPQIHVCPLPQVMSSIHDVEHNESCDIDVESDKKRPRDQSNSFFSSSIVSMGLLHTEPNNEGCAPQEEREEETIEEQREEEEKKEEKKEEEEEEEKREEEKEKEEEREEEELREEKREEEEEEEQREEKEEELREEKEEVQEGKEKEAEDDKQEEGTEKDTHEEKDGQNTATTLRLTIDRQMKPIVLAVDPHSIFEDADDTSRERFILYTQSLLHINGRRDFLLRRTFGEWRKAQKLNVKLYLPVVYWRHLVEDPTLDADIDREIETERLSPKDIRHAASEMERETYGWVDDKCKLTRESPFFSYKEVWTSSREKSPIFLLRRAKDVGAADLAEELYRLWSTVLQEKENLSPEPKGFGTVLCGRRREETDTFDIIVGLEIDYSDYHSMFDLPPRSRYTERDRRSSKSHELVMPRQIQTVNTLAETPLSPYWCHIAVNI</sequence>
<reference evidence="8 9" key="1">
    <citation type="journal article" date="2018" name="Genome Biol. Evol.">
        <title>Multiple Roots of Fruiting Body Formation in Amoebozoa.</title>
        <authorList>
            <person name="Hillmann F."/>
            <person name="Forbes G."/>
            <person name="Novohradska S."/>
            <person name="Ferling I."/>
            <person name="Riege K."/>
            <person name="Groth M."/>
            <person name="Westermann M."/>
            <person name="Marz M."/>
            <person name="Spaller T."/>
            <person name="Winckler T."/>
            <person name="Schaap P."/>
            <person name="Glockner G."/>
        </authorList>
    </citation>
    <scope>NUCLEOTIDE SEQUENCE [LARGE SCALE GENOMIC DNA]</scope>
    <source>
        <strain evidence="8 9">Jena</strain>
    </source>
</reference>
<dbReference type="InterPro" id="IPR034294">
    <property type="entry name" value="Aquaporin_transptr"/>
</dbReference>
<dbReference type="InParanoid" id="A0A2P6NIH6"/>
<proteinExistence type="inferred from homology"/>
<dbReference type="Pfam" id="PF00230">
    <property type="entry name" value="MIP"/>
    <property type="match status" value="1"/>
</dbReference>
<dbReference type="OrthoDB" id="3222at2759"/>
<dbReference type="GO" id="GO:0005886">
    <property type="term" value="C:plasma membrane"/>
    <property type="evidence" value="ECO:0007669"/>
    <property type="project" value="TreeGrafter"/>
</dbReference>
<gene>
    <name evidence="8" type="ORF">PROFUN_08964</name>
</gene>
<accession>A0A2P6NIH6</accession>
<dbReference type="Proteomes" id="UP000241769">
    <property type="component" value="Unassembled WGS sequence"/>
</dbReference>
<evidence type="ECO:0000256" key="4">
    <source>
        <dbReference type="ARBA" id="ARBA00022989"/>
    </source>
</evidence>
<evidence type="ECO:0000256" key="1">
    <source>
        <dbReference type="ARBA" id="ARBA00004141"/>
    </source>
</evidence>
<dbReference type="Gene3D" id="1.20.1080.10">
    <property type="entry name" value="Glycerol uptake facilitator protein"/>
    <property type="match status" value="1"/>
</dbReference>
<evidence type="ECO:0000256" key="5">
    <source>
        <dbReference type="ARBA" id="ARBA00023136"/>
    </source>
</evidence>
<name>A0A2P6NIH6_9EUKA</name>
<keyword evidence="5 7" id="KW-0472">Membrane</keyword>
<feature type="transmembrane region" description="Helical" evidence="7">
    <location>
        <begin position="115"/>
        <end position="136"/>
    </location>
</feature>
<evidence type="ECO:0000313" key="8">
    <source>
        <dbReference type="EMBL" id="PRP83766.1"/>
    </source>
</evidence>
<evidence type="ECO:0000256" key="3">
    <source>
        <dbReference type="ARBA" id="ARBA00022692"/>
    </source>
</evidence>
<feature type="compositionally biased region" description="Basic and acidic residues" evidence="6">
    <location>
        <begin position="735"/>
        <end position="776"/>
    </location>
</feature>
<feature type="compositionally biased region" description="Acidic residues" evidence="6">
    <location>
        <begin position="677"/>
        <end position="688"/>
    </location>
</feature>
<feature type="region of interest" description="Disordered" evidence="6">
    <location>
        <begin position="662"/>
        <end position="785"/>
    </location>
</feature>
<comment type="subcellular location">
    <subcellularLocation>
        <location evidence="1">Membrane</location>
        <topology evidence="1">Multi-pass membrane protein</topology>
    </subcellularLocation>
</comment>
<evidence type="ECO:0000256" key="7">
    <source>
        <dbReference type="SAM" id="Phobius"/>
    </source>
</evidence>
<dbReference type="PANTHER" id="PTHR19139">
    <property type="entry name" value="AQUAPORIN TRANSPORTER"/>
    <property type="match status" value="1"/>
</dbReference>
<keyword evidence="9" id="KW-1185">Reference proteome</keyword>
<feature type="transmembrane region" description="Helical" evidence="7">
    <location>
        <begin position="233"/>
        <end position="256"/>
    </location>
</feature>
<evidence type="ECO:0000256" key="2">
    <source>
        <dbReference type="ARBA" id="ARBA00006175"/>
    </source>
</evidence>
<dbReference type="AlphaFoldDB" id="A0A2P6NIH6"/>
<dbReference type="STRING" id="1890364.A0A2P6NIH6"/>
<evidence type="ECO:0000313" key="9">
    <source>
        <dbReference type="Proteomes" id="UP000241769"/>
    </source>
</evidence>
<comment type="caution">
    <text evidence="8">The sequence shown here is derived from an EMBL/GenBank/DDBJ whole genome shotgun (WGS) entry which is preliminary data.</text>
</comment>
<feature type="transmembrane region" description="Helical" evidence="7">
    <location>
        <begin position="202"/>
        <end position="221"/>
    </location>
</feature>
<protein>
    <submittedName>
        <fullName evidence="8">Uncharacterized protein</fullName>
    </submittedName>
</protein>
<keyword evidence="4 7" id="KW-1133">Transmembrane helix</keyword>
<dbReference type="PANTHER" id="PTHR19139:SF199">
    <property type="entry name" value="MIP17260P"/>
    <property type="match status" value="1"/>
</dbReference>
<dbReference type="InterPro" id="IPR023271">
    <property type="entry name" value="Aquaporin-like"/>
</dbReference>
<comment type="similarity">
    <text evidence="2">Belongs to the MIP/aquaporin (TC 1.A.8) family.</text>
</comment>